<dbReference type="GO" id="GO:0007043">
    <property type="term" value="P:cell-cell junction assembly"/>
    <property type="evidence" value="ECO:0007669"/>
    <property type="project" value="TreeGrafter"/>
</dbReference>
<keyword evidence="10" id="KW-1133">Transmembrane helix</keyword>
<dbReference type="FunFam" id="4.10.900.10:FF:000001">
    <property type="entry name" value="Cadherin 2"/>
    <property type="match status" value="1"/>
</dbReference>
<evidence type="ECO:0000256" key="11">
    <source>
        <dbReference type="ARBA" id="ARBA00023136"/>
    </source>
</evidence>
<dbReference type="Gene3D" id="4.10.900.10">
    <property type="entry name" value="TCF3-CBD (Catenin binding domain)"/>
    <property type="match status" value="1"/>
</dbReference>
<dbReference type="GO" id="GO:0007156">
    <property type="term" value="P:homophilic cell adhesion via plasma membrane adhesion molecules"/>
    <property type="evidence" value="ECO:0007669"/>
    <property type="project" value="InterPro"/>
</dbReference>
<dbReference type="GO" id="GO:0016342">
    <property type="term" value="C:catenin complex"/>
    <property type="evidence" value="ECO:0007669"/>
    <property type="project" value="TreeGrafter"/>
</dbReference>
<dbReference type="GO" id="GO:0000902">
    <property type="term" value="P:cell morphogenesis"/>
    <property type="evidence" value="ECO:0007669"/>
    <property type="project" value="TreeGrafter"/>
</dbReference>
<evidence type="ECO:0000256" key="13">
    <source>
        <dbReference type="RuleBase" id="RU004357"/>
    </source>
</evidence>
<comment type="function">
    <text evidence="13">Cadherins are calcium-dependent cell adhesion proteins.</text>
</comment>
<evidence type="ECO:0000256" key="10">
    <source>
        <dbReference type="ARBA" id="ARBA00022989"/>
    </source>
</evidence>
<dbReference type="PANTHER" id="PTHR24027:SF91">
    <property type="entry name" value="CADHERIN-7"/>
    <property type="match status" value="1"/>
</dbReference>
<dbReference type="GO" id="GO:0005509">
    <property type="term" value="F:calcium ion binding"/>
    <property type="evidence" value="ECO:0007669"/>
    <property type="project" value="InterPro"/>
</dbReference>
<evidence type="ECO:0000256" key="3">
    <source>
        <dbReference type="ARBA" id="ARBA00022475"/>
    </source>
</evidence>
<keyword evidence="12" id="KW-0325">Glycoprotein</keyword>
<keyword evidence="3" id="KW-1003">Cell membrane</keyword>
<comment type="subcellular location">
    <subcellularLocation>
        <location evidence="2">Cell junction</location>
        <location evidence="2">Adherens junction</location>
    </subcellularLocation>
    <subcellularLocation>
        <location evidence="1">Cell membrane</location>
        <topology evidence="1">Single-pass type I membrane protein</topology>
    </subcellularLocation>
</comment>
<evidence type="ECO:0000256" key="8">
    <source>
        <dbReference type="ARBA" id="ARBA00022889"/>
    </source>
</evidence>
<dbReference type="InterPro" id="IPR000233">
    <property type="entry name" value="Cadherin_Y-type_LIR"/>
</dbReference>
<keyword evidence="9" id="KW-0965">Cell junction</keyword>
<dbReference type="Pfam" id="PF01049">
    <property type="entry name" value="CADH_Y-type_LIR"/>
    <property type="match status" value="1"/>
</dbReference>
<dbReference type="GO" id="GO:0008013">
    <property type="term" value="F:beta-catenin binding"/>
    <property type="evidence" value="ECO:0007669"/>
    <property type="project" value="TreeGrafter"/>
</dbReference>
<dbReference type="GO" id="GO:0016477">
    <property type="term" value="P:cell migration"/>
    <property type="evidence" value="ECO:0007669"/>
    <property type="project" value="TreeGrafter"/>
</dbReference>
<evidence type="ECO:0000256" key="7">
    <source>
        <dbReference type="ARBA" id="ARBA00022837"/>
    </source>
</evidence>
<dbReference type="GO" id="GO:0016339">
    <property type="term" value="P:calcium-dependent cell-cell adhesion via plasma membrane cell adhesion molecules"/>
    <property type="evidence" value="ECO:0007669"/>
    <property type="project" value="TreeGrafter"/>
</dbReference>
<dbReference type="GO" id="GO:0044331">
    <property type="term" value="P:cell-cell adhesion mediated by cadherin"/>
    <property type="evidence" value="ECO:0007669"/>
    <property type="project" value="TreeGrafter"/>
</dbReference>
<keyword evidence="6" id="KW-0677">Repeat</keyword>
<evidence type="ECO:0000259" key="14">
    <source>
        <dbReference type="Pfam" id="PF01049"/>
    </source>
</evidence>
<protein>
    <submittedName>
        <fullName evidence="15">Putative cadherin-7-like</fullName>
    </submittedName>
</protein>
<evidence type="ECO:0000256" key="12">
    <source>
        <dbReference type="ARBA" id="ARBA00023180"/>
    </source>
</evidence>
<dbReference type="GO" id="GO:0045296">
    <property type="term" value="F:cadherin binding"/>
    <property type="evidence" value="ECO:0007669"/>
    <property type="project" value="TreeGrafter"/>
</dbReference>
<accession>A0A2U9BIG8</accession>
<name>A0A2U9BIG8_SCOMX</name>
<sequence length="120" mass="13689">MFALRQTLRDRGLRPARRLATSPQSRLLQEFIRDRLQETDLDLTAPPFDSLQTYAFEGSGSAAGSLTSLHSSESEQDYDFLTEWGPRFRKLADLYGPHEGGWVISKTSVCRDQRRLQEAL</sequence>
<evidence type="ECO:0000256" key="1">
    <source>
        <dbReference type="ARBA" id="ARBA00004251"/>
    </source>
</evidence>
<evidence type="ECO:0000256" key="2">
    <source>
        <dbReference type="ARBA" id="ARBA00004536"/>
    </source>
</evidence>
<evidence type="ECO:0000313" key="15">
    <source>
        <dbReference type="EMBL" id="AWP03550.1"/>
    </source>
</evidence>
<gene>
    <name evidence="15" type="ORF">SMAX5B_009516</name>
</gene>
<dbReference type="InterPro" id="IPR027397">
    <property type="entry name" value="Catenin-bd_sf"/>
</dbReference>
<keyword evidence="16" id="KW-1185">Reference proteome</keyword>
<keyword evidence="5" id="KW-0479">Metal-binding</keyword>
<dbReference type="AlphaFoldDB" id="A0A2U9BIG8"/>
<evidence type="ECO:0000256" key="5">
    <source>
        <dbReference type="ARBA" id="ARBA00022723"/>
    </source>
</evidence>
<dbReference type="GO" id="GO:0002009">
    <property type="term" value="P:morphogenesis of an epithelium"/>
    <property type="evidence" value="ECO:0007669"/>
    <property type="project" value="UniProtKB-ARBA"/>
</dbReference>
<evidence type="ECO:0000256" key="4">
    <source>
        <dbReference type="ARBA" id="ARBA00022692"/>
    </source>
</evidence>
<dbReference type="GO" id="GO:0034332">
    <property type="term" value="P:adherens junction organization"/>
    <property type="evidence" value="ECO:0007669"/>
    <property type="project" value="TreeGrafter"/>
</dbReference>
<dbReference type="PANTHER" id="PTHR24027">
    <property type="entry name" value="CADHERIN-23"/>
    <property type="match status" value="1"/>
</dbReference>
<dbReference type="EMBL" id="CP026249">
    <property type="protein sequence ID" value="AWP03550.1"/>
    <property type="molecule type" value="Genomic_DNA"/>
</dbReference>
<keyword evidence="11" id="KW-0472">Membrane</keyword>
<proteinExistence type="predicted"/>
<keyword evidence="8" id="KW-0130">Cell adhesion</keyword>
<dbReference type="InterPro" id="IPR039808">
    <property type="entry name" value="Cadherin"/>
</dbReference>
<dbReference type="Proteomes" id="UP000246464">
    <property type="component" value="Chromosome 7"/>
</dbReference>
<organism evidence="15 16">
    <name type="scientific">Scophthalmus maximus</name>
    <name type="common">Turbot</name>
    <name type="synonym">Psetta maxima</name>
    <dbReference type="NCBI Taxonomy" id="52904"/>
    <lineage>
        <taxon>Eukaryota</taxon>
        <taxon>Metazoa</taxon>
        <taxon>Chordata</taxon>
        <taxon>Craniata</taxon>
        <taxon>Vertebrata</taxon>
        <taxon>Euteleostomi</taxon>
        <taxon>Actinopterygii</taxon>
        <taxon>Neopterygii</taxon>
        <taxon>Teleostei</taxon>
        <taxon>Neoteleostei</taxon>
        <taxon>Acanthomorphata</taxon>
        <taxon>Carangaria</taxon>
        <taxon>Pleuronectiformes</taxon>
        <taxon>Pleuronectoidei</taxon>
        <taxon>Scophthalmidae</taxon>
        <taxon>Scophthalmus</taxon>
    </lineage>
</organism>
<reference evidence="15 16" key="1">
    <citation type="submission" date="2017-12" db="EMBL/GenBank/DDBJ databases">
        <title>Integrating genomic resources of turbot (Scophthalmus maximus) in depth evaluation of genetic and physical mapping variation across individuals.</title>
        <authorList>
            <person name="Martinez P."/>
        </authorList>
    </citation>
    <scope>NUCLEOTIDE SEQUENCE [LARGE SCALE GENOMIC DNA]</scope>
</reference>
<evidence type="ECO:0000256" key="9">
    <source>
        <dbReference type="ARBA" id="ARBA00022949"/>
    </source>
</evidence>
<keyword evidence="4" id="KW-0812">Transmembrane</keyword>
<feature type="domain" description="Cadherin Y-type LIR-motif" evidence="14">
    <location>
        <begin position="40"/>
        <end position="96"/>
    </location>
</feature>
<evidence type="ECO:0000256" key="6">
    <source>
        <dbReference type="ARBA" id="ARBA00022737"/>
    </source>
</evidence>
<dbReference type="GO" id="GO:0005912">
    <property type="term" value="C:adherens junction"/>
    <property type="evidence" value="ECO:0007669"/>
    <property type="project" value="UniProtKB-SubCell"/>
</dbReference>
<keyword evidence="7" id="KW-0106">Calcium</keyword>
<evidence type="ECO:0000313" key="16">
    <source>
        <dbReference type="Proteomes" id="UP000246464"/>
    </source>
</evidence>